<evidence type="ECO:0000313" key="2">
    <source>
        <dbReference type="EMBL" id="VDN32106.1"/>
    </source>
</evidence>
<evidence type="ECO:0000313" key="3">
    <source>
        <dbReference type="Proteomes" id="UP000271098"/>
    </source>
</evidence>
<reference evidence="4" key="1">
    <citation type="submission" date="2016-06" db="UniProtKB">
        <authorList>
            <consortium name="WormBaseParasite"/>
        </authorList>
    </citation>
    <scope>IDENTIFICATION</scope>
</reference>
<dbReference type="WBParaSite" id="GPUH_0001863001-mRNA-1">
    <property type="protein sequence ID" value="GPUH_0001863001-mRNA-1"/>
    <property type="gene ID" value="GPUH_0001863001"/>
</dbReference>
<sequence length="102" mass="11764">MSEDPIYVVDFDGRISRVYDSGEQSEVIIYLSHVVSDDWNEQNSAPLSPTKHHSNSVVGNPGMYFFFKFTHTYTILFFCFSIFQLKIEDTSVRAALSPRLLY</sequence>
<feature type="transmembrane region" description="Helical" evidence="1">
    <location>
        <begin position="63"/>
        <end position="83"/>
    </location>
</feature>
<dbReference type="OrthoDB" id="10583268at2759"/>
<gene>
    <name evidence="2" type="ORF">GPUH_LOCUS18605</name>
</gene>
<organism evidence="4">
    <name type="scientific">Gongylonema pulchrum</name>
    <dbReference type="NCBI Taxonomy" id="637853"/>
    <lineage>
        <taxon>Eukaryota</taxon>
        <taxon>Metazoa</taxon>
        <taxon>Ecdysozoa</taxon>
        <taxon>Nematoda</taxon>
        <taxon>Chromadorea</taxon>
        <taxon>Rhabditida</taxon>
        <taxon>Spirurina</taxon>
        <taxon>Spiruromorpha</taxon>
        <taxon>Spiruroidea</taxon>
        <taxon>Gongylonematidae</taxon>
        <taxon>Gongylonema</taxon>
    </lineage>
</organism>
<keyword evidence="1" id="KW-1133">Transmembrane helix</keyword>
<keyword evidence="1" id="KW-0812">Transmembrane</keyword>
<keyword evidence="1" id="KW-0472">Membrane</keyword>
<dbReference type="AlphaFoldDB" id="A0A183ECB4"/>
<dbReference type="EMBL" id="UYRT01087057">
    <property type="protein sequence ID" value="VDN32106.1"/>
    <property type="molecule type" value="Genomic_DNA"/>
</dbReference>
<name>A0A183ECB4_9BILA</name>
<evidence type="ECO:0000313" key="4">
    <source>
        <dbReference type="WBParaSite" id="GPUH_0001863001-mRNA-1"/>
    </source>
</evidence>
<keyword evidence="3" id="KW-1185">Reference proteome</keyword>
<accession>A0A183ECB4</accession>
<evidence type="ECO:0000256" key="1">
    <source>
        <dbReference type="SAM" id="Phobius"/>
    </source>
</evidence>
<reference evidence="2 3" key="2">
    <citation type="submission" date="2018-11" db="EMBL/GenBank/DDBJ databases">
        <authorList>
            <consortium name="Pathogen Informatics"/>
        </authorList>
    </citation>
    <scope>NUCLEOTIDE SEQUENCE [LARGE SCALE GENOMIC DNA]</scope>
</reference>
<proteinExistence type="predicted"/>
<protein>
    <submittedName>
        <fullName evidence="4">DUF295 domain-containing protein</fullName>
    </submittedName>
</protein>
<dbReference type="Proteomes" id="UP000271098">
    <property type="component" value="Unassembled WGS sequence"/>
</dbReference>